<comment type="subcellular location">
    <subcellularLocation>
        <location evidence="1">Membrane</location>
        <topology evidence="1">Multi-pass membrane protein</topology>
    </subcellularLocation>
</comment>
<gene>
    <name evidence="6" type="ORF">COLO4_33511</name>
</gene>
<keyword evidence="3" id="KW-0812">Transmembrane</keyword>
<dbReference type="InterPro" id="IPR039309">
    <property type="entry name" value="BT1"/>
</dbReference>
<dbReference type="AlphaFoldDB" id="A0A1R3GT00"/>
<evidence type="ECO:0000256" key="3">
    <source>
        <dbReference type="ARBA" id="ARBA00022692"/>
    </source>
</evidence>
<dbReference type="GO" id="GO:0016020">
    <property type="term" value="C:membrane"/>
    <property type="evidence" value="ECO:0007669"/>
    <property type="project" value="UniProtKB-SubCell"/>
</dbReference>
<evidence type="ECO:0000256" key="2">
    <source>
        <dbReference type="ARBA" id="ARBA00022448"/>
    </source>
</evidence>
<dbReference type="OrthoDB" id="1747895at2759"/>
<reference evidence="7" key="1">
    <citation type="submission" date="2013-09" db="EMBL/GenBank/DDBJ databases">
        <title>Corchorus olitorius genome sequencing.</title>
        <authorList>
            <person name="Alam M."/>
            <person name="Haque M.S."/>
            <person name="Islam M.S."/>
            <person name="Emdad E.M."/>
            <person name="Islam M.M."/>
            <person name="Ahmed B."/>
            <person name="Halim A."/>
            <person name="Hossen Q.M.M."/>
            <person name="Hossain M.Z."/>
            <person name="Ahmed R."/>
            <person name="Khan M.M."/>
            <person name="Islam R."/>
            <person name="Rashid M.M."/>
            <person name="Khan S.A."/>
            <person name="Rahman M.S."/>
            <person name="Alam M."/>
            <person name="Yahiya A.S."/>
            <person name="Khan M.S."/>
            <person name="Azam M.S."/>
            <person name="Haque T."/>
            <person name="Lashkar M.Z.H."/>
            <person name="Akhand A.I."/>
            <person name="Morshed G."/>
            <person name="Roy S."/>
            <person name="Uddin K.S."/>
            <person name="Rabeya T."/>
            <person name="Hossain A.S."/>
            <person name="Chowdhury A."/>
            <person name="Snigdha A.R."/>
            <person name="Mortoza M.S."/>
            <person name="Matin S.A."/>
            <person name="Hoque S.M.E."/>
            <person name="Islam M.K."/>
            <person name="Roy D.K."/>
            <person name="Haider R."/>
            <person name="Moosa M.M."/>
            <person name="Elias S.M."/>
            <person name="Hasan A.M."/>
            <person name="Jahan S."/>
            <person name="Shafiuddin M."/>
            <person name="Mahmood N."/>
            <person name="Shommy N.S."/>
        </authorList>
    </citation>
    <scope>NUCLEOTIDE SEQUENCE [LARGE SCALE GENOMIC DNA]</scope>
    <source>
        <strain evidence="7">cv. O-4</strain>
    </source>
</reference>
<evidence type="ECO:0000256" key="1">
    <source>
        <dbReference type="ARBA" id="ARBA00004141"/>
    </source>
</evidence>
<protein>
    <submittedName>
        <fullName evidence="6">Biopterin transport-related protein BT1</fullName>
    </submittedName>
</protein>
<evidence type="ECO:0000256" key="4">
    <source>
        <dbReference type="ARBA" id="ARBA00022989"/>
    </source>
</evidence>
<organism evidence="6 7">
    <name type="scientific">Corchorus olitorius</name>
    <dbReference type="NCBI Taxonomy" id="93759"/>
    <lineage>
        <taxon>Eukaryota</taxon>
        <taxon>Viridiplantae</taxon>
        <taxon>Streptophyta</taxon>
        <taxon>Embryophyta</taxon>
        <taxon>Tracheophyta</taxon>
        <taxon>Spermatophyta</taxon>
        <taxon>Magnoliopsida</taxon>
        <taxon>eudicotyledons</taxon>
        <taxon>Gunneridae</taxon>
        <taxon>Pentapetalae</taxon>
        <taxon>rosids</taxon>
        <taxon>malvids</taxon>
        <taxon>Malvales</taxon>
        <taxon>Malvaceae</taxon>
        <taxon>Grewioideae</taxon>
        <taxon>Apeibeae</taxon>
        <taxon>Corchorus</taxon>
    </lineage>
</organism>
<keyword evidence="2" id="KW-0813">Transport</keyword>
<evidence type="ECO:0000256" key="5">
    <source>
        <dbReference type="ARBA" id="ARBA00023136"/>
    </source>
</evidence>
<proteinExistence type="predicted"/>
<dbReference type="EMBL" id="AWUE01021742">
    <property type="protein sequence ID" value="OMO61181.1"/>
    <property type="molecule type" value="Genomic_DNA"/>
</dbReference>
<keyword evidence="5" id="KW-0472">Membrane</keyword>
<evidence type="ECO:0000313" key="6">
    <source>
        <dbReference type="EMBL" id="OMO61181.1"/>
    </source>
</evidence>
<dbReference type="PANTHER" id="PTHR31585:SF12">
    <property type="entry name" value="FOLATE-BIOPTERIN TRANSPORTER 9, CHLOROPLASTIC-RELATED"/>
    <property type="match status" value="1"/>
</dbReference>
<dbReference type="PANTHER" id="PTHR31585">
    <property type="entry name" value="FOLATE-BIOPTERIN TRANSPORTER 1, CHLOROPLASTIC"/>
    <property type="match status" value="1"/>
</dbReference>
<evidence type="ECO:0000313" key="7">
    <source>
        <dbReference type="Proteomes" id="UP000187203"/>
    </source>
</evidence>
<accession>A0A1R3GT00</accession>
<name>A0A1R3GT00_9ROSI</name>
<keyword evidence="7" id="KW-1185">Reference proteome</keyword>
<dbReference type="Pfam" id="PF03092">
    <property type="entry name" value="BT1"/>
    <property type="match status" value="1"/>
</dbReference>
<dbReference type="Proteomes" id="UP000187203">
    <property type="component" value="Unassembled WGS sequence"/>
</dbReference>
<comment type="caution">
    <text evidence="6">The sequence shown here is derived from an EMBL/GenBank/DDBJ whole genome shotgun (WGS) entry which is preliminary data.</text>
</comment>
<sequence>MVAKLLYGILSDVLYIGGAHRTPYISVEVLLQILSWGQLALIPFVEQALPTLMACVVHSNLGVSIIEVAKDALVAEHGKKNT</sequence>
<keyword evidence="4" id="KW-1133">Transmembrane helix</keyword>
<dbReference type="STRING" id="93759.A0A1R3GT00"/>